<gene>
    <name evidence="2" type="ORF">KUV31_04780</name>
</gene>
<proteinExistence type="predicted"/>
<dbReference type="RefSeq" id="WP_222404708.1">
    <property type="nucleotide sequence ID" value="NZ_JAHVKP010000001.1"/>
</dbReference>
<reference evidence="2" key="1">
    <citation type="submission" date="2021-06" db="EMBL/GenBank/DDBJ databases">
        <title>50 bacteria genomes isolated from Dapeng, Shenzhen, China.</title>
        <authorList>
            <person name="Zheng W."/>
            <person name="Yu S."/>
            <person name="Huang Y."/>
        </authorList>
    </citation>
    <scope>NUCLEOTIDE SEQUENCE</scope>
    <source>
        <strain evidence="2">DP4N28-2</strain>
    </source>
</reference>
<keyword evidence="1" id="KW-0472">Membrane</keyword>
<sequence>MSYDWLTIVLALIAIVIAWKVFKGIVKTIALVVILIAAAIFVFGGVL</sequence>
<organism evidence="2 3">
    <name type="scientific">Qipengyuania aquimaris</name>
    <dbReference type="NCBI Taxonomy" id="255984"/>
    <lineage>
        <taxon>Bacteria</taxon>
        <taxon>Pseudomonadati</taxon>
        <taxon>Pseudomonadota</taxon>
        <taxon>Alphaproteobacteria</taxon>
        <taxon>Sphingomonadales</taxon>
        <taxon>Erythrobacteraceae</taxon>
        <taxon>Qipengyuania</taxon>
    </lineage>
</organism>
<evidence type="ECO:0000256" key="1">
    <source>
        <dbReference type="SAM" id="Phobius"/>
    </source>
</evidence>
<feature type="transmembrane region" description="Helical" evidence="1">
    <location>
        <begin position="29"/>
        <end position="46"/>
    </location>
</feature>
<feature type="transmembrane region" description="Helical" evidence="1">
    <location>
        <begin position="6"/>
        <end position="22"/>
    </location>
</feature>
<accession>A0A9Q3S0A1</accession>
<evidence type="ECO:0000313" key="2">
    <source>
        <dbReference type="EMBL" id="MBY6217652.1"/>
    </source>
</evidence>
<dbReference type="Proteomes" id="UP000824927">
    <property type="component" value="Unassembled WGS sequence"/>
</dbReference>
<evidence type="ECO:0000313" key="3">
    <source>
        <dbReference type="Proteomes" id="UP000824927"/>
    </source>
</evidence>
<keyword evidence="1" id="KW-0812">Transmembrane</keyword>
<name>A0A9Q3S0A1_9SPHN</name>
<dbReference type="EMBL" id="JAHVKP010000001">
    <property type="protein sequence ID" value="MBY6217652.1"/>
    <property type="molecule type" value="Genomic_DNA"/>
</dbReference>
<dbReference type="AlphaFoldDB" id="A0A9Q3S0A1"/>
<comment type="caution">
    <text evidence="2">The sequence shown here is derived from an EMBL/GenBank/DDBJ whole genome shotgun (WGS) entry which is preliminary data.</text>
</comment>
<protein>
    <submittedName>
        <fullName evidence="2">Uncharacterized protein</fullName>
    </submittedName>
</protein>
<keyword evidence="1" id="KW-1133">Transmembrane helix</keyword>